<dbReference type="InterPro" id="IPR013525">
    <property type="entry name" value="ABC2_TM"/>
</dbReference>
<proteinExistence type="predicted"/>
<keyword evidence="3 6" id="KW-0812">Transmembrane</keyword>
<accession>A0A2T5C1H0</accession>
<name>A0A2T5C1H0_9BACT</name>
<dbReference type="OrthoDB" id="9811522at2"/>
<evidence type="ECO:0000313" key="8">
    <source>
        <dbReference type="EMBL" id="PTN08506.1"/>
    </source>
</evidence>
<feature type="transmembrane region" description="Helical" evidence="6">
    <location>
        <begin position="22"/>
        <end position="41"/>
    </location>
</feature>
<dbReference type="RefSeq" id="WP_107822314.1">
    <property type="nucleotide sequence ID" value="NZ_OY782574.1"/>
</dbReference>
<comment type="caution">
    <text evidence="8">The sequence shown here is derived from an EMBL/GenBank/DDBJ whole genome shotgun (WGS) entry which is preliminary data.</text>
</comment>
<evidence type="ECO:0000259" key="7">
    <source>
        <dbReference type="Pfam" id="PF12698"/>
    </source>
</evidence>
<organism evidence="8 9">
    <name type="scientific">Mangrovibacterium marinum</name>
    <dbReference type="NCBI Taxonomy" id="1639118"/>
    <lineage>
        <taxon>Bacteria</taxon>
        <taxon>Pseudomonadati</taxon>
        <taxon>Bacteroidota</taxon>
        <taxon>Bacteroidia</taxon>
        <taxon>Marinilabiliales</taxon>
        <taxon>Prolixibacteraceae</taxon>
        <taxon>Mangrovibacterium</taxon>
    </lineage>
</organism>
<feature type="transmembrane region" description="Helical" evidence="6">
    <location>
        <begin position="352"/>
        <end position="373"/>
    </location>
</feature>
<evidence type="ECO:0000256" key="2">
    <source>
        <dbReference type="ARBA" id="ARBA00022475"/>
    </source>
</evidence>
<dbReference type="Gene3D" id="3.40.1710.10">
    <property type="entry name" value="abc type-2 transporter like domain"/>
    <property type="match status" value="1"/>
</dbReference>
<keyword evidence="4 6" id="KW-1133">Transmembrane helix</keyword>
<feature type="transmembrane region" description="Helical" evidence="6">
    <location>
        <begin position="298"/>
        <end position="317"/>
    </location>
</feature>
<feature type="transmembrane region" description="Helical" evidence="6">
    <location>
        <begin position="270"/>
        <end position="291"/>
    </location>
</feature>
<feature type="domain" description="ABC-2 type transporter transmembrane" evidence="7">
    <location>
        <begin position="22"/>
        <end position="371"/>
    </location>
</feature>
<dbReference type="PANTHER" id="PTHR30294:SF47">
    <property type="entry name" value="INNER MEMBRANE TRANSPORT PERMEASE YHHJ"/>
    <property type="match status" value="1"/>
</dbReference>
<evidence type="ECO:0000256" key="6">
    <source>
        <dbReference type="SAM" id="Phobius"/>
    </source>
</evidence>
<keyword evidence="9" id="KW-1185">Reference proteome</keyword>
<dbReference type="AlphaFoldDB" id="A0A2T5C1H0"/>
<dbReference type="GO" id="GO:0140359">
    <property type="term" value="F:ABC-type transporter activity"/>
    <property type="evidence" value="ECO:0007669"/>
    <property type="project" value="InterPro"/>
</dbReference>
<protein>
    <submittedName>
        <fullName evidence="8">ABC-2 type transport system permease protein</fullName>
    </submittedName>
</protein>
<evidence type="ECO:0000313" key="9">
    <source>
        <dbReference type="Proteomes" id="UP000243525"/>
    </source>
</evidence>
<comment type="subcellular location">
    <subcellularLocation>
        <location evidence="1">Cell membrane</location>
        <topology evidence="1">Multi-pass membrane protein</topology>
    </subcellularLocation>
</comment>
<dbReference type="InterPro" id="IPR051449">
    <property type="entry name" value="ABC-2_transporter_component"/>
</dbReference>
<evidence type="ECO:0000256" key="3">
    <source>
        <dbReference type="ARBA" id="ARBA00022692"/>
    </source>
</evidence>
<dbReference type="GO" id="GO:0005886">
    <property type="term" value="C:plasma membrane"/>
    <property type="evidence" value="ECO:0007669"/>
    <property type="project" value="UniProtKB-SubCell"/>
</dbReference>
<evidence type="ECO:0000256" key="1">
    <source>
        <dbReference type="ARBA" id="ARBA00004651"/>
    </source>
</evidence>
<evidence type="ECO:0000256" key="5">
    <source>
        <dbReference type="ARBA" id="ARBA00023136"/>
    </source>
</evidence>
<dbReference type="Proteomes" id="UP000243525">
    <property type="component" value="Unassembled WGS sequence"/>
</dbReference>
<reference evidence="8 9" key="1">
    <citation type="submission" date="2018-04" db="EMBL/GenBank/DDBJ databases">
        <title>Genomic Encyclopedia of Archaeal and Bacterial Type Strains, Phase II (KMG-II): from individual species to whole genera.</title>
        <authorList>
            <person name="Goeker M."/>
        </authorList>
    </citation>
    <scope>NUCLEOTIDE SEQUENCE [LARGE SCALE GENOMIC DNA]</scope>
    <source>
        <strain evidence="8 9">DSM 28823</strain>
    </source>
</reference>
<feature type="transmembrane region" description="Helical" evidence="6">
    <location>
        <begin position="229"/>
        <end position="250"/>
    </location>
</feature>
<feature type="transmembrane region" description="Helical" evidence="6">
    <location>
        <begin position="186"/>
        <end position="209"/>
    </location>
</feature>
<evidence type="ECO:0000256" key="4">
    <source>
        <dbReference type="ARBA" id="ARBA00022989"/>
    </source>
</evidence>
<dbReference type="PANTHER" id="PTHR30294">
    <property type="entry name" value="MEMBRANE COMPONENT OF ABC TRANSPORTER YHHJ-RELATED"/>
    <property type="match status" value="1"/>
</dbReference>
<dbReference type="Pfam" id="PF12698">
    <property type="entry name" value="ABC2_membrane_3"/>
    <property type="match status" value="1"/>
</dbReference>
<sequence>MKSGFTRVFYAEWRKFFRSPRLMVWVLAVPLLIFVFFGALFHRGVPRNLPVNVVDYDNSALSRQLLRFVDASPIMAITQHCTNEAEAQVALRRADVFATILIPSDFENNIYQGKNPQAVCYVNSQYILPAGLIQSAFLSTAGTFSAGVKLDKRQKQGQTYGQVMTDISSVKLDKHILYNPYMNYSYYLNLAMLPMMFQIVVMVVSAYVLGLVMKRRRAEKLYRLGNQNVWAVLAGKLLPYTLLFLLMGWFMNVFLFYNIGVPRKGTMGCILLVSALMVLAYQAMAVFFVAFSRNLRSALTYGGGFSALAFSFSGYTFPYEGIPKSMVVAGQLFPYSHFLKAYVNTAIKGLPLGASGVQLLALLAFVVVGMAAIPKFSKLLKNNGYEPEY</sequence>
<gene>
    <name evidence="8" type="ORF">C8N47_10863</name>
</gene>
<keyword evidence="2" id="KW-1003">Cell membrane</keyword>
<dbReference type="EMBL" id="QAAD01000008">
    <property type="protein sequence ID" value="PTN08506.1"/>
    <property type="molecule type" value="Genomic_DNA"/>
</dbReference>
<keyword evidence="5 6" id="KW-0472">Membrane</keyword>